<protein>
    <submittedName>
        <fullName evidence="2">Uncharacterized protein</fullName>
    </submittedName>
</protein>
<sequence>MDYLTNDLQVVEVTDKNEIPNFRRFTLLHSKVGPIIAVSCCTDGLCRRNTFATKIFQENRALDIDQFWKLDCIGI</sequence>
<proteinExistence type="predicted"/>
<organism evidence="1 2">
    <name type="scientific">Wuchereria bancrofti</name>
    <dbReference type="NCBI Taxonomy" id="6293"/>
    <lineage>
        <taxon>Eukaryota</taxon>
        <taxon>Metazoa</taxon>
        <taxon>Ecdysozoa</taxon>
        <taxon>Nematoda</taxon>
        <taxon>Chromadorea</taxon>
        <taxon>Rhabditida</taxon>
        <taxon>Spirurina</taxon>
        <taxon>Spiruromorpha</taxon>
        <taxon>Filarioidea</taxon>
        <taxon>Onchocercidae</taxon>
        <taxon>Wuchereria</taxon>
    </lineage>
</organism>
<dbReference type="WBParaSite" id="mrna-Wban_11022">
    <property type="protein sequence ID" value="mrna-Wban_11022"/>
    <property type="gene ID" value="Wban_11022"/>
</dbReference>
<evidence type="ECO:0000313" key="2">
    <source>
        <dbReference type="WBParaSite" id="mrna-Wban_11022"/>
    </source>
</evidence>
<reference evidence="1" key="1">
    <citation type="submission" date="2015-03" db="EMBL/GenBank/DDBJ databases">
        <title>Wuchereria bancrofti Genome Sequencing Papua New Guinea Strain.</title>
        <authorList>
            <person name="Small S.T."/>
            <person name="Serre D."/>
            <person name="Zimmerman P.A."/>
        </authorList>
    </citation>
    <scope>NUCLEOTIDE SEQUENCE [LARGE SCALE GENOMIC DNA]</scope>
    <source>
        <strain evidence="1">pt0022</strain>
    </source>
</reference>
<reference evidence="1" key="2">
    <citation type="journal article" date="2016" name="Mol. Ecol.">
        <title>Population genomics of the filarial nematode parasite Wuchereria bancrofti from mosquitoes.</title>
        <authorList>
            <person name="Small S.T."/>
            <person name="Reimer L.J."/>
            <person name="Tisch D.J."/>
            <person name="King C.L."/>
            <person name="Christensen B.M."/>
            <person name="Siba P.M."/>
            <person name="Kazura J.W."/>
            <person name="Serre D."/>
            <person name="Zimmerman P.A."/>
        </authorList>
    </citation>
    <scope>NUCLEOTIDE SEQUENCE</scope>
    <source>
        <strain evidence="1">pt0022</strain>
    </source>
</reference>
<dbReference type="Proteomes" id="UP000093561">
    <property type="component" value="Unassembled WGS sequence"/>
</dbReference>
<accession>A0AAF5Q6X9</accession>
<evidence type="ECO:0000313" key="1">
    <source>
        <dbReference type="Proteomes" id="UP000093561"/>
    </source>
</evidence>
<name>A0AAF5Q6X9_WUCBA</name>
<reference evidence="2" key="3">
    <citation type="submission" date="2024-02" db="UniProtKB">
        <authorList>
            <consortium name="WormBaseParasite"/>
        </authorList>
    </citation>
    <scope>IDENTIFICATION</scope>
    <source>
        <strain evidence="2">pt0022</strain>
    </source>
</reference>
<dbReference type="AlphaFoldDB" id="A0AAF5Q6X9"/>